<feature type="chain" id="PRO_5043121112" evidence="8">
    <location>
        <begin position="25"/>
        <end position="1471"/>
    </location>
</feature>
<feature type="domain" description="Peptidase M13 N-terminal" evidence="10">
    <location>
        <begin position="758"/>
        <end position="1187"/>
    </location>
</feature>
<evidence type="ECO:0000313" key="11">
    <source>
        <dbReference type="EMBL" id="VDK47668.1"/>
    </source>
</evidence>
<comment type="similarity">
    <text evidence="2">Belongs to the peptidase M13 family.</text>
</comment>
<feature type="signal peptide" evidence="8">
    <location>
        <begin position="1"/>
        <end position="24"/>
    </location>
</feature>
<dbReference type="Gene3D" id="1.10.1380.10">
    <property type="entry name" value="Neutral endopeptidase , domain2"/>
    <property type="match status" value="2"/>
</dbReference>
<keyword evidence="6" id="KW-0862">Zinc</keyword>
<evidence type="ECO:0000256" key="4">
    <source>
        <dbReference type="ARBA" id="ARBA00022723"/>
    </source>
</evidence>
<evidence type="ECO:0000256" key="1">
    <source>
        <dbReference type="ARBA" id="ARBA00001947"/>
    </source>
</evidence>
<gene>
    <name evidence="11" type="ORF">ASIM_LOCUS12568</name>
</gene>
<protein>
    <submittedName>
        <fullName evidence="13">Neprilysin-2</fullName>
    </submittedName>
</protein>
<evidence type="ECO:0000256" key="6">
    <source>
        <dbReference type="ARBA" id="ARBA00022833"/>
    </source>
</evidence>
<keyword evidence="7" id="KW-0482">Metalloprotease</keyword>
<evidence type="ECO:0000256" key="3">
    <source>
        <dbReference type="ARBA" id="ARBA00022670"/>
    </source>
</evidence>
<keyword evidence="12" id="KW-1185">Reference proteome</keyword>
<dbReference type="PANTHER" id="PTHR11733:SF240">
    <property type="entry name" value="GH14155P-RELATED"/>
    <property type="match status" value="1"/>
</dbReference>
<dbReference type="GO" id="GO:0004222">
    <property type="term" value="F:metalloendopeptidase activity"/>
    <property type="evidence" value="ECO:0007669"/>
    <property type="project" value="InterPro"/>
</dbReference>
<dbReference type="Pfam" id="PF01431">
    <property type="entry name" value="Peptidase_M13"/>
    <property type="match status" value="2"/>
</dbReference>
<dbReference type="SUPFAM" id="SSF55486">
    <property type="entry name" value="Metalloproteases ('zincins'), catalytic domain"/>
    <property type="match status" value="2"/>
</dbReference>
<dbReference type="GO" id="GO:0005886">
    <property type="term" value="C:plasma membrane"/>
    <property type="evidence" value="ECO:0007669"/>
    <property type="project" value="TreeGrafter"/>
</dbReference>
<reference evidence="11 12" key="2">
    <citation type="submission" date="2018-11" db="EMBL/GenBank/DDBJ databases">
        <authorList>
            <consortium name="Pathogen Informatics"/>
        </authorList>
    </citation>
    <scope>NUCLEOTIDE SEQUENCE [LARGE SCALE GENOMIC DNA]</scope>
</reference>
<keyword evidence="4" id="KW-0479">Metal-binding</keyword>
<dbReference type="PANTHER" id="PTHR11733">
    <property type="entry name" value="ZINC METALLOPROTEASE FAMILY M13 NEPRILYSIN-RELATED"/>
    <property type="match status" value="1"/>
</dbReference>
<dbReference type="EMBL" id="UYRR01031211">
    <property type="protein sequence ID" value="VDK47668.1"/>
    <property type="molecule type" value="Genomic_DNA"/>
</dbReference>
<evidence type="ECO:0000259" key="10">
    <source>
        <dbReference type="Pfam" id="PF05649"/>
    </source>
</evidence>
<dbReference type="GO" id="GO:0016485">
    <property type="term" value="P:protein processing"/>
    <property type="evidence" value="ECO:0007669"/>
    <property type="project" value="TreeGrafter"/>
</dbReference>
<evidence type="ECO:0000256" key="8">
    <source>
        <dbReference type="SAM" id="SignalP"/>
    </source>
</evidence>
<accession>A0A0M3JXL8</accession>
<dbReference type="Gene3D" id="3.40.390.10">
    <property type="entry name" value="Collagenase (Catalytic Domain)"/>
    <property type="match status" value="2"/>
</dbReference>
<dbReference type="Pfam" id="PF05649">
    <property type="entry name" value="Peptidase_M13_N"/>
    <property type="match status" value="2"/>
</dbReference>
<feature type="domain" description="Peptidase M13 N-terminal" evidence="10">
    <location>
        <begin position="69"/>
        <end position="497"/>
    </location>
</feature>
<dbReference type="PROSITE" id="PS51885">
    <property type="entry name" value="NEPRILYSIN"/>
    <property type="match status" value="1"/>
</dbReference>
<dbReference type="GO" id="GO:0046872">
    <property type="term" value="F:metal ion binding"/>
    <property type="evidence" value="ECO:0007669"/>
    <property type="project" value="UniProtKB-KW"/>
</dbReference>
<evidence type="ECO:0000256" key="7">
    <source>
        <dbReference type="ARBA" id="ARBA00023049"/>
    </source>
</evidence>
<evidence type="ECO:0000256" key="2">
    <source>
        <dbReference type="ARBA" id="ARBA00007357"/>
    </source>
</evidence>
<dbReference type="InterPro" id="IPR018497">
    <property type="entry name" value="Peptidase_M13_C"/>
</dbReference>
<dbReference type="InterPro" id="IPR042089">
    <property type="entry name" value="Peptidase_M13_dom_2"/>
</dbReference>
<dbReference type="Proteomes" id="UP000267096">
    <property type="component" value="Unassembled WGS sequence"/>
</dbReference>
<dbReference type="CDD" id="cd08662">
    <property type="entry name" value="M13"/>
    <property type="match status" value="2"/>
</dbReference>
<feature type="domain" description="Peptidase M13 C-terminal" evidence="9">
    <location>
        <begin position="560"/>
        <end position="701"/>
    </location>
</feature>
<evidence type="ECO:0000259" key="9">
    <source>
        <dbReference type="Pfam" id="PF01431"/>
    </source>
</evidence>
<keyword evidence="8" id="KW-0732">Signal</keyword>
<proteinExistence type="inferred from homology"/>
<evidence type="ECO:0000313" key="13">
    <source>
        <dbReference type="WBParaSite" id="ASIM_0001310201-mRNA-1"/>
    </source>
</evidence>
<keyword evidence="3" id="KW-0645">Protease</keyword>
<dbReference type="PRINTS" id="PR00786">
    <property type="entry name" value="NEPRILYSIN"/>
</dbReference>
<keyword evidence="5" id="KW-0378">Hydrolase</keyword>
<comment type="cofactor">
    <cofactor evidence="1">
        <name>Zn(2+)</name>
        <dbReference type="ChEBI" id="CHEBI:29105"/>
    </cofactor>
</comment>
<dbReference type="InterPro" id="IPR008753">
    <property type="entry name" value="Peptidase_M13_N"/>
</dbReference>
<name>A0A0M3JXL8_ANISI</name>
<dbReference type="InterPro" id="IPR000718">
    <property type="entry name" value="Peptidase_M13"/>
</dbReference>
<evidence type="ECO:0000256" key="5">
    <source>
        <dbReference type="ARBA" id="ARBA00022801"/>
    </source>
</evidence>
<reference evidence="13" key="1">
    <citation type="submission" date="2017-02" db="UniProtKB">
        <authorList>
            <consortium name="WormBaseParasite"/>
        </authorList>
    </citation>
    <scope>IDENTIFICATION</scope>
</reference>
<dbReference type="InterPro" id="IPR024079">
    <property type="entry name" value="MetalloPept_cat_dom_sf"/>
</dbReference>
<evidence type="ECO:0000313" key="12">
    <source>
        <dbReference type="Proteomes" id="UP000267096"/>
    </source>
</evidence>
<dbReference type="WBParaSite" id="ASIM_0001310201-mRNA-1">
    <property type="protein sequence ID" value="ASIM_0001310201-mRNA-1"/>
    <property type="gene ID" value="ASIM_0001310201"/>
</dbReference>
<sequence>MEQRRSSLLISSCLCLTLLAITVAGQLSTPAPTVFQNTIAPISPDDPRAKAFAEASDLLKSMINISADPCNDFYSFTCGSFHGAKSFARLTKVNYEVMANKIEDPAYRSSELPKPMKQLFDYYDTCKKAFNDWSAITADAAFVKTKLSDLHTKTGITFPAIDQTTADTQMPDKTRMGKIIGYMDGVLRTPTLISSYVDTNWRDPHSPEGYLLQIDQSSLYFPLSYYVKTWDSIKVKYGERIVEWLNQLKPGLDQNKLKKDVDDMLQLELTIAHELMVDDTTRRTYARSYNVFATKDAQTQFQLIDWPTYFTQLSTYADQDVQNMMRKPLFNFNVLEPAMLNKVAKYIQDGKIKARTLINYFNFRVVGTFSGYLPSASKTEDEFGYRSPLDPVMKLRQKKLTPIVRDTPIAQITFDIREQCAGKTVWDLQYANARVYIDAKYPTPEDRTQIRHKFANLMETVLIGFRSMVDQLSWMSVYSKRGAYGKIDDLVKNVAYPDFIVNDQELTNYYSALTISASDSYTQMDDKIFEFNQYKSFKSLQFNGTQRTDFLQGPGLVNAWYQKMADCVVTEYGNFCPLPNDYHPRCLDGHNTQGENIADNGGIHAAYRAYKNYQNLNGPDPLFDDPLMRQLSHDQLFFMGFAQVWCQEPPSDEAIKRQILIDPHSPSLYRVFGTIQNFPAFRSAFNCPLNSKYAPEKHCDVWVNPIKGSMGIPDTAKADDILNIPKTKQIQPDQVDKFNAYMGAVNFFQESMNISADPCNNFYEYVCGSYKKGLSFRYGDMQNFNTLGSLMESPKYEKFSNPMSAVDKTVAFYKKCKKTRSDFNAYISDGKIIKSIIDDFQRASGLQFSMITSQSHQGSQQLDPSVLGKAVGFLSSEGVHTLLTPLVDTDWKTAKTFTLFIDQNTLYYAKTYYTEVAWPTTIKTYKDDVIALLTDYAKLIKATIDPSKLSEDVDKLLELEVQLARKYSTDDTTRRQYARSWNLETVNKANSDYPFINFDDYFAALASKYPDLATFFKQPDFKFSAMEPEKFKLLSDQFSDQFDPNVVVNYLFYRLLAANREFLPRSASHLTRTIEEEDEMLSGFGRRPRKFGRKFELRTAARYKDVQTQCAYEAVYAMQYSTGRIFVDYLYPDRAAVKRINESANAIMHNILKSFQGMLDRLKWMDEKSKKVAYEKITEIAVNVVFPPFIADNIKLNDYYETLTIDPASDYIDMKKALNLFNFIETYKVIVDNTAVDRHQFFLPPAVINAWYQPEMNSITFPAAILRQPFYDENWPASLNYGGFGLVSGHELTHGFDDQGVQWNGIGQLEDWLTPESARGFKAMADCVIKEYDGFCPLKGTGKEPECVNGEQTQGENIADNGGIHAAWRGYKDHVALNGPDPQLPDPLLSKLTHDQLFFMSFGAVWCEIPRDTEALYKQIMTDPHSPSKYRVWGTIENFPAFREAFNCPVGTKYTPAKHCSVWVPKPAPLL</sequence>
<organism evidence="13">
    <name type="scientific">Anisakis simplex</name>
    <name type="common">Herring worm</name>
    <dbReference type="NCBI Taxonomy" id="6269"/>
    <lineage>
        <taxon>Eukaryota</taxon>
        <taxon>Metazoa</taxon>
        <taxon>Ecdysozoa</taxon>
        <taxon>Nematoda</taxon>
        <taxon>Chromadorea</taxon>
        <taxon>Rhabditida</taxon>
        <taxon>Spirurina</taxon>
        <taxon>Ascaridomorpha</taxon>
        <taxon>Ascaridoidea</taxon>
        <taxon>Anisakidae</taxon>
        <taxon>Anisakis</taxon>
        <taxon>Anisakis simplex complex</taxon>
    </lineage>
</organism>
<feature type="domain" description="Peptidase M13 C-terminal" evidence="9">
    <location>
        <begin position="1249"/>
        <end position="1462"/>
    </location>
</feature>
<dbReference type="OrthoDB" id="6475849at2759"/>